<dbReference type="AlphaFoldDB" id="A0A8S4RSP7"/>
<proteinExistence type="predicted"/>
<evidence type="ECO:0000313" key="2">
    <source>
        <dbReference type="EMBL" id="CAH2241331.1"/>
    </source>
</evidence>
<dbReference type="Proteomes" id="UP000838756">
    <property type="component" value="Unassembled WGS sequence"/>
</dbReference>
<comment type="caution">
    <text evidence="2">The sequence shown here is derived from an EMBL/GenBank/DDBJ whole genome shotgun (WGS) entry which is preliminary data.</text>
</comment>
<protein>
    <submittedName>
        <fullName evidence="2">Jg20499 protein</fullName>
    </submittedName>
</protein>
<feature type="region of interest" description="Disordered" evidence="1">
    <location>
        <begin position="1"/>
        <end position="20"/>
    </location>
</feature>
<name>A0A8S4RSP7_9NEOP</name>
<reference evidence="2" key="1">
    <citation type="submission" date="2022-03" db="EMBL/GenBank/DDBJ databases">
        <authorList>
            <person name="Lindestad O."/>
        </authorList>
    </citation>
    <scope>NUCLEOTIDE SEQUENCE</scope>
</reference>
<sequence>MDSGIDEKDLAEKGKRDDGKRWSDDIIKTAARDVGMFMSRGFNWYRVVRANCGVSGASISLAFTCPWDNTLMPNNSGAGHDFADVTIKNADLILSVNFFTEIKAWLRTTGA</sequence>
<evidence type="ECO:0000313" key="3">
    <source>
        <dbReference type="Proteomes" id="UP000838756"/>
    </source>
</evidence>
<accession>A0A8S4RSP7</accession>
<keyword evidence="3" id="KW-1185">Reference proteome</keyword>
<organism evidence="2 3">
    <name type="scientific">Pararge aegeria aegeria</name>
    <dbReference type="NCBI Taxonomy" id="348720"/>
    <lineage>
        <taxon>Eukaryota</taxon>
        <taxon>Metazoa</taxon>
        <taxon>Ecdysozoa</taxon>
        <taxon>Arthropoda</taxon>
        <taxon>Hexapoda</taxon>
        <taxon>Insecta</taxon>
        <taxon>Pterygota</taxon>
        <taxon>Neoptera</taxon>
        <taxon>Endopterygota</taxon>
        <taxon>Lepidoptera</taxon>
        <taxon>Glossata</taxon>
        <taxon>Ditrysia</taxon>
        <taxon>Papilionoidea</taxon>
        <taxon>Nymphalidae</taxon>
        <taxon>Satyrinae</taxon>
        <taxon>Satyrini</taxon>
        <taxon>Parargina</taxon>
        <taxon>Pararge</taxon>
    </lineage>
</organism>
<dbReference type="EMBL" id="CAKXAJ010025575">
    <property type="protein sequence ID" value="CAH2241331.1"/>
    <property type="molecule type" value="Genomic_DNA"/>
</dbReference>
<evidence type="ECO:0000256" key="1">
    <source>
        <dbReference type="SAM" id="MobiDB-lite"/>
    </source>
</evidence>
<gene>
    <name evidence="2" type="primary">jg20499</name>
    <name evidence="2" type="ORF">PAEG_LOCUS17773</name>
</gene>